<reference evidence="2" key="1">
    <citation type="submission" date="2020-02" db="EMBL/GenBank/DDBJ databases">
        <authorList>
            <person name="Meier V. D."/>
        </authorList>
    </citation>
    <scope>NUCLEOTIDE SEQUENCE</scope>
    <source>
        <strain evidence="2">AVDCRST_MAG64</strain>
    </source>
</reference>
<proteinExistence type="predicted"/>
<dbReference type="AlphaFoldDB" id="A0A6J4NGW4"/>
<feature type="compositionally biased region" description="Basic residues" evidence="1">
    <location>
        <begin position="1"/>
        <end position="18"/>
    </location>
</feature>
<feature type="region of interest" description="Disordered" evidence="1">
    <location>
        <begin position="1"/>
        <end position="35"/>
    </location>
</feature>
<gene>
    <name evidence="2" type="ORF">AVDCRST_MAG64-871</name>
</gene>
<evidence type="ECO:0000313" key="2">
    <source>
        <dbReference type="EMBL" id="CAA9384842.1"/>
    </source>
</evidence>
<dbReference type="EMBL" id="CADCUQ010000209">
    <property type="protein sequence ID" value="CAA9384842.1"/>
    <property type="molecule type" value="Genomic_DNA"/>
</dbReference>
<accession>A0A6J4NGW4</accession>
<evidence type="ECO:0000256" key="1">
    <source>
        <dbReference type="SAM" id="MobiDB-lite"/>
    </source>
</evidence>
<protein>
    <submittedName>
        <fullName evidence="2">Uncharacterized protein</fullName>
    </submittedName>
</protein>
<organism evidence="2">
    <name type="scientific">uncultured Phycisphaerae bacterium</name>
    <dbReference type="NCBI Taxonomy" id="904963"/>
    <lineage>
        <taxon>Bacteria</taxon>
        <taxon>Pseudomonadati</taxon>
        <taxon>Planctomycetota</taxon>
        <taxon>Phycisphaerae</taxon>
        <taxon>environmental samples</taxon>
    </lineage>
</organism>
<feature type="non-terminal residue" evidence="2">
    <location>
        <position position="1"/>
    </location>
</feature>
<feature type="non-terminal residue" evidence="2">
    <location>
        <position position="35"/>
    </location>
</feature>
<sequence length="35" mass="4066">DQARRHPRLRDRVRRRLGGRGAGGLVASERRRTRA</sequence>
<name>A0A6J4NGW4_9BACT</name>